<sequence length="416" mass="48501">MFERLKQNQYFNEVVSFLKRKKLYDSSYIVGGTVRDLLLDCELKDLDFAIKADTIALAREFAKQTRRNFVLLDEFFSIGRIVKDDVTVDFAELRAGSIEVDLSERDFTINAMAVPLSLDKIIDPFEGIKDIKHKLIKMVNEENFKKDPLRILRAYRFHATLNFGIDDETRQALKRNSNLLKLTARERIKEEVWKILSVDSSIDTVKLMIDDGIFNAIFKTDELLPLKPDLKAFETVEKILKKPEILFLESSVEIIQKHYIPVCLKFTSIFNFQASELIKQIKPSKKEQRLVEDLVKASTELRKIETVLDKVRFIRNFEQILYPALIYGLSQDPVGLARAWFYREIDEFYRKSYIKNKRKLSLITGEDILQLGFEPSPIVGQILDRIQLMLLAGKISKKEEAIEEIKKRYFLNISPQ</sequence>
<keyword evidence="7" id="KW-0460">Magnesium</keyword>
<protein>
    <submittedName>
        <fullName evidence="13">CCA tRNA nucleotidyltransferase</fullName>
    </submittedName>
</protein>
<comment type="cofactor">
    <cofactor evidence="1">
        <name>Mg(2+)</name>
        <dbReference type="ChEBI" id="CHEBI:18420"/>
    </cofactor>
</comment>
<name>A0A7C4AJE3_9BACT</name>
<dbReference type="GO" id="GO:0016779">
    <property type="term" value="F:nucleotidyltransferase activity"/>
    <property type="evidence" value="ECO:0007669"/>
    <property type="project" value="UniProtKB-KW"/>
</dbReference>
<dbReference type="Pfam" id="PF01743">
    <property type="entry name" value="PolyA_pol"/>
    <property type="match status" value="2"/>
</dbReference>
<evidence type="ECO:0000259" key="10">
    <source>
        <dbReference type="Pfam" id="PF01743"/>
    </source>
</evidence>
<evidence type="ECO:0000256" key="1">
    <source>
        <dbReference type="ARBA" id="ARBA00001946"/>
    </source>
</evidence>
<evidence type="ECO:0000256" key="2">
    <source>
        <dbReference type="ARBA" id="ARBA00022679"/>
    </source>
</evidence>
<dbReference type="InterPro" id="IPR043519">
    <property type="entry name" value="NT_sf"/>
</dbReference>
<dbReference type="Pfam" id="PF13735">
    <property type="entry name" value="tRNA_NucTran2_2"/>
    <property type="match status" value="1"/>
</dbReference>
<dbReference type="SUPFAM" id="SSF81891">
    <property type="entry name" value="Poly A polymerase C-terminal region-like"/>
    <property type="match status" value="1"/>
</dbReference>
<evidence type="ECO:0000256" key="5">
    <source>
        <dbReference type="ARBA" id="ARBA00022723"/>
    </source>
</evidence>
<dbReference type="EMBL" id="DTHO01000037">
    <property type="protein sequence ID" value="HGG99536.1"/>
    <property type="molecule type" value="Genomic_DNA"/>
</dbReference>
<dbReference type="Pfam" id="PF12627">
    <property type="entry name" value="PolyA_pol_RNAbd"/>
    <property type="match status" value="1"/>
</dbReference>
<feature type="domain" description="CCA-adding enzyme C-terminal" evidence="12">
    <location>
        <begin position="269"/>
        <end position="404"/>
    </location>
</feature>
<reference evidence="13" key="1">
    <citation type="journal article" date="2020" name="mSystems">
        <title>Genome- and Community-Level Interaction Insights into Carbon Utilization and Element Cycling Functions of Hydrothermarchaeota in Hydrothermal Sediment.</title>
        <authorList>
            <person name="Zhou Z."/>
            <person name="Liu Y."/>
            <person name="Xu W."/>
            <person name="Pan J."/>
            <person name="Luo Z.H."/>
            <person name="Li M."/>
        </authorList>
    </citation>
    <scope>NUCLEOTIDE SEQUENCE [LARGE SCALE GENOMIC DNA]</scope>
    <source>
        <strain evidence="13">SpSt-788</strain>
    </source>
</reference>
<evidence type="ECO:0000259" key="11">
    <source>
        <dbReference type="Pfam" id="PF12627"/>
    </source>
</evidence>
<dbReference type="GO" id="GO:0046872">
    <property type="term" value="F:metal ion binding"/>
    <property type="evidence" value="ECO:0007669"/>
    <property type="project" value="UniProtKB-KW"/>
</dbReference>
<dbReference type="SUPFAM" id="SSF81301">
    <property type="entry name" value="Nucleotidyltransferase"/>
    <property type="match status" value="1"/>
</dbReference>
<organism evidence="13">
    <name type="scientific">Thermodesulfovibrio aggregans</name>
    <dbReference type="NCBI Taxonomy" id="86166"/>
    <lineage>
        <taxon>Bacteria</taxon>
        <taxon>Pseudomonadati</taxon>
        <taxon>Nitrospirota</taxon>
        <taxon>Thermodesulfovibrionia</taxon>
        <taxon>Thermodesulfovibrionales</taxon>
        <taxon>Thermodesulfovibrionaceae</taxon>
        <taxon>Thermodesulfovibrio</taxon>
    </lineage>
</organism>
<evidence type="ECO:0000256" key="7">
    <source>
        <dbReference type="ARBA" id="ARBA00022842"/>
    </source>
</evidence>
<keyword evidence="8 9" id="KW-0694">RNA-binding</keyword>
<dbReference type="InterPro" id="IPR050264">
    <property type="entry name" value="Bact_CCA-adding_enz_type3_sf"/>
</dbReference>
<keyword evidence="3" id="KW-0819">tRNA processing</keyword>
<evidence type="ECO:0000256" key="3">
    <source>
        <dbReference type="ARBA" id="ARBA00022694"/>
    </source>
</evidence>
<keyword evidence="4" id="KW-0548">Nucleotidyltransferase</keyword>
<comment type="similarity">
    <text evidence="9">Belongs to the tRNA nucleotidyltransferase/poly(A) polymerase family.</text>
</comment>
<dbReference type="InterPro" id="IPR002646">
    <property type="entry name" value="PolA_pol_head_dom"/>
</dbReference>
<dbReference type="CDD" id="cd05398">
    <property type="entry name" value="NT_ClassII-CCAase"/>
    <property type="match status" value="1"/>
</dbReference>
<dbReference type="PANTHER" id="PTHR46173">
    <property type="entry name" value="CCA TRNA NUCLEOTIDYLTRANSFERASE 1, MITOCHONDRIAL"/>
    <property type="match status" value="1"/>
</dbReference>
<comment type="caution">
    <text evidence="13">The sequence shown here is derived from an EMBL/GenBank/DDBJ whole genome shotgun (WGS) entry which is preliminary data.</text>
</comment>
<evidence type="ECO:0000256" key="8">
    <source>
        <dbReference type="ARBA" id="ARBA00022884"/>
    </source>
</evidence>
<evidence type="ECO:0000313" key="13">
    <source>
        <dbReference type="EMBL" id="HGG99536.1"/>
    </source>
</evidence>
<evidence type="ECO:0000256" key="9">
    <source>
        <dbReference type="RuleBase" id="RU003953"/>
    </source>
</evidence>
<feature type="domain" description="Poly A polymerase head" evidence="10">
    <location>
        <begin position="97"/>
        <end position="136"/>
    </location>
</feature>
<dbReference type="AlphaFoldDB" id="A0A7C4AJE3"/>
<dbReference type="Gene3D" id="3.30.460.10">
    <property type="entry name" value="Beta Polymerase, domain 2"/>
    <property type="match status" value="1"/>
</dbReference>
<dbReference type="GO" id="GO:0000166">
    <property type="term" value="F:nucleotide binding"/>
    <property type="evidence" value="ECO:0007669"/>
    <property type="project" value="UniProtKB-KW"/>
</dbReference>
<dbReference type="Gene3D" id="1.10.3090.10">
    <property type="entry name" value="cca-adding enzyme, domain 2"/>
    <property type="match status" value="1"/>
</dbReference>
<keyword evidence="5" id="KW-0479">Metal-binding</keyword>
<dbReference type="InterPro" id="IPR032828">
    <property type="entry name" value="PolyA_RNA-bd"/>
</dbReference>
<evidence type="ECO:0000256" key="6">
    <source>
        <dbReference type="ARBA" id="ARBA00022741"/>
    </source>
</evidence>
<feature type="domain" description="tRNA nucleotidyltransferase/poly(A) polymerase RNA and SrmB- binding" evidence="11">
    <location>
        <begin position="162"/>
        <end position="219"/>
    </location>
</feature>
<dbReference type="GO" id="GO:0008033">
    <property type="term" value="P:tRNA processing"/>
    <property type="evidence" value="ECO:0007669"/>
    <property type="project" value="UniProtKB-KW"/>
</dbReference>
<gene>
    <name evidence="13" type="ORF">ENV75_03680</name>
</gene>
<dbReference type="GO" id="GO:0000049">
    <property type="term" value="F:tRNA binding"/>
    <property type="evidence" value="ECO:0007669"/>
    <property type="project" value="TreeGrafter"/>
</dbReference>
<dbReference type="InterPro" id="IPR032810">
    <property type="entry name" value="CCA-adding_enz_C"/>
</dbReference>
<accession>A0A7C4AJE3</accession>
<evidence type="ECO:0000256" key="4">
    <source>
        <dbReference type="ARBA" id="ARBA00022695"/>
    </source>
</evidence>
<proteinExistence type="inferred from homology"/>
<keyword evidence="2 9" id="KW-0808">Transferase</keyword>
<evidence type="ECO:0000259" key="12">
    <source>
        <dbReference type="Pfam" id="PF13735"/>
    </source>
</evidence>
<keyword evidence="6" id="KW-0547">Nucleotide-binding</keyword>
<feature type="domain" description="Poly A polymerase head" evidence="10">
    <location>
        <begin position="28"/>
        <end position="96"/>
    </location>
</feature>
<dbReference type="PANTHER" id="PTHR46173:SF1">
    <property type="entry name" value="CCA TRNA NUCLEOTIDYLTRANSFERASE 1, MITOCHONDRIAL"/>
    <property type="match status" value="1"/>
</dbReference>